<organism evidence="1 2">
    <name type="scientific">Candidatus Hakubella thermalkaliphila</name>
    <dbReference type="NCBI Taxonomy" id="2754717"/>
    <lineage>
        <taxon>Bacteria</taxon>
        <taxon>Bacillati</taxon>
        <taxon>Actinomycetota</taxon>
        <taxon>Actinomycetota incertae sedis</taxon>
        <taxon>Candidatus Hakubellales</taxon>
        <taxon>Candidatus Hakubellaceae</taxon>
        <taxon>Candidatus Hakubella</taxon>
    </lineage>
</organism>
<protein>
    <submittedName>
        <fullName evidence="1">Uncharacterized protein</fullName>
    </submittedName>
</protein>
<reference evidence="1 2" key="1">
    <citation type="journal article" date="2020" name="Front. Microbiol.">
        <title>Single-cell genomics of novel Actinobacteria with the Wood-Ljungdahl pathway discovered in a serpentinizing system.</title>
        <authorList>
            <person name="Merino N."/>
            <person name="Kawai M."/>
            <person name="Boyd E.S."/>
            <person name="Colman D.R."/>
            <person name="McGlynn S.E."/>
            <person name="Nealson K.H."/>
            <person name="Kurokawa K."/>
            <person name="Hongoh Y."/>
        </authorList>
    </citation>
    <scope>NUCLEOTIDE SEQUENCE [LARGE SCALE GENOMIC DNA]</scope>
    <source>
        <strain evidence="1 2">S25</strain>
    </source>
</reference>
<dbReference type="Proteomes" id="UP000543224">
    <property type="component" value="Unassembled WGS sequence"/>
</dbReference>
<evidence type="ECO:0000313" key="2">
    <source>
        <dbReference type="Proteomes" id="UP000543224"/>
    </source>
</evidence>
<name>A0A6V8P422_9ACTN</name>
<accession>A0A6V8P422</accession>
<gene>
    <name evidence="1" type="ORF">HKBW3S25_02066</name>
</gene>
<feature type="non-terminal residue" evidence="1">
    <location>
        <position position="1"/>
    </location>
</feature>
<proteinExistence type="predicted"/>
<sequence length="63" mass="7510">KVMGQYIDEYNNHRLHSSIDYMRPVDYYIIIRVILKRLKNSGMKNWQLPEKGGWLQIGSLIES</sequence>
<dbReference type="EMBL" id="BLRX01000704">
    <property type="protein sequence ID" value="GFP26570.1"/>
    <property type="molecule type" value="Genomic_DNA"/>
</dbReference>
<dbReference type="AlphaFoldDB" id="A0A6V8P422"/>
<comment type="caution">
    <text evidence="1">The sequence shown here is derived from an EMBL/GenBank/DDBJ whole genome shotgun (WGS) entry which is preliminary data.</text>
</comment>
<evidence type="ECO:0000313" key="1">
    <source>
        <dbReference type="EMBL" id="GFP26570.1"/>
    </source>
</evidence>